<keyword evidence="4" id="KW-1185">Reference proteome</keyword>
<gene>
    <name evidence="3" type="ORF">DDB_G0282275</name>
</gene>
<accession>Q54SR3</accession>
<dbReference type="eggNOG" id="ENOG502RHY0">
    <property type="taxonomic scope" value="Eukaryota"/>
</dbReference>
<dbReference type="HOGENOM" id="CLU_1242055_0_0_1"/>
<dbReference type="RefSeq" id="XP_640322.1">
    <property type="nucleotide sequence ID" value="XM_635230.1"/>
</dbReference>
<dbReference type="dictyBase" id="DDB_G0282275"/>
<feature type="transmembrane region" description="Helical" evidence="2">
    <location>
        <begin position="51"/>
        <end position="79"/>
    </location>
</feature>
<dbReference type="GeneID" id="8623498"/>
<dbReference type="AlphaFoldDB" id="Q54SR3"/>
<feature type="region of interest" description="Disordered" evidence="1">
    <location>
        <begin position="148"/>
        <end position="188"/>
    </location>
</feature>
<dbReference type="SMR" id="Q54SR3"/>
<evidence type="ECO:0000256" key="1">
    <source>
        <dbReference type="SAM" id="MobiDB-lite"/>
    </source>
</evidence>
<keyword evidence="2" id="KW-0812">Transmembrane</keyword>
<proteinExistence type="predicted"/>
<dbReference type="Proteomes" id="UP000002195">
    <property type="component" value="Unassembled WGS sequence"/>
</dbReference>
<dbReference type="KEGG" id="ddi:DDB_G0282275"/>
<dbReference type="VEuPathDB" id="AmoebaDB:DDB_G0282275"/>
<evidence type="ECO:0000313" key="3">
    <source>
        <dbReference type="EMBL" id="EAL66343.1"/>
    </source>
</evidence>
<dbReference type="EMBL" id="AAFI02000046">
    <property type="protein sequence ID" value="EAL66343.1"/>
    <property type="molecule type" value="Genomic_DNA"/>
</dbReference>
<dbReference type="InParanoid" id="Q54SR3"/>
<keyword evidence="2" id="KW-0472">Membrane</keyword>
<evidence type="ECO:0000256" key="2">
    <source>
        <dbReference type="SAM" id="Phobius"/>
    </source>
</evidence>
<organism evidence="3 4">
    <name type="scientific">Dictyostelium discoideum</name>
    <name type="common">Social amoeba</name>
    <dbReference type="NCBI Taxonomy" id="44689"/>
    <lineage>
        <taxon>Eukaryota</taxon>
        <taxon>Amoebozoa</taxon>
        <taxon>Evosea</taxon>
        <taxon>Eumycetozoa</taxon>
        <taxon>Dictyostelia</taxon>
        <taxon>Dictyosteliales</taxon>
        <taxon>Dictyosteliaceae</taxon>
        <taxon>Dictyostelium</taxon>
    </lineage>
</organism>
<sequence length="223" mass="26237">MYLDRNNVSSIMLFFIKKKNKLTHLHKNVCENNNKNIYIFHSLFGCGVLFIFFYILFYFILFCFILFYFILFYFILYFVKLSQQDLENFALFESVLKPVNDPKQKPEQYISSIESSGMPKKEVVMNKFRSSTTYEYVIENSPPPKIFVNNESKNENNNNNDNSNNNNKNNNNNYSTNTKPRSKSCPPAKELPCNNCKRMSPIDLLEPCERCGNGCYCSEECQY</sequence>
<keyword evidence="2" id="KW-1133">Transmembrane helix</keyword>
<reference evidence="3 4" key="1">
    <citation type="journal article" date="2005" name="Nature">
        <title>The genome of the social amoeba Dictyostelium discoideum.</title>
        <authorList>
            <consortium name="The Dictyostelium discoideum Sequencing Consortium"/>
            <person name="Eichinger L."/>
            <person name="Pachebat J.A."/>
            <person name="Glockner G."/>
            <person name="Rajandream M.A."/>
            <person name="Sucgang R."/>
            <person name="Berriman M."/>
            <person name="Song J."/>
            <person name="Olsen R."/>
            <person name="Szafranski K."/>
            <person name="Xu Q."/>
            <person name="Tunggal B."/>
            <person name="Kummerfeld S."/>
            <person name="Madera M."/>
            <person name="Konfortov B.A."/>
            <person name="Rivero F."/>
            <person name="Bankier A.T."/>
            <person name="Lehmann R."/>
            <person name="Hamlin N."/>
            <person name="Davies R."/>
            <person name="Gaudet P."/>
            <person name="Fey P."/>
            <person name="Pilcher K."/>
            <person name="Chen G."/>
            <person name="Saunders D."/>
            <person name="Sodergren E."/>
            <person name="Davis P."/>
            <person name="Kerhornou A."/>
            <person name="Nie X."/>
            <person name="Hall N."/>
            <person name="Anjard C."/>
            <person name="Hemphill L."/>
            <person name="Bason N."/>
            <person name="Farbrother P."/>
            <person name="Desany B."/>
            <person name="Just E."/>
            <person name="Morio T."/>
            <person name="Rost R."/>
            <person name="Churcher C."/>
            <person name="Cooper J."/>
            <person name="Haydock S."/>
            <person name="van Driessche N."/>
            <person name="Cronin A."/>
            <person name="Goodhead I."/>
            <person name="Muzny D."/>
            <person name="Mourier T."/>
            <person name="Pain A."/>
            <person name="Lu M."/>
            <person name="Harper D."/>
            <person name="Lindsay R."/>
            <person name="Hauser H."/>
            <person name="James K."/>
            <person name="Quiles M."/>
            <person name="Madan Babu M."/>
            <person name="Saito T."/>
            <person name="Buchrieser C."/>
            <person name="Wardroper A."/>
            <person name="Felder M."/>
            <person name="Thangavelu M."/>
            <person name="Johnson D."/>
            <person name="Knights A."/>
            <person name="Loulseged H."/>
            <person name="Mungall K."/>
            <person name="Oliver K."/>
            <person name="Price C."/>
            <person name="Quail M.A."/>
            <person name="Urushihara H."/>
            <person name="Hernandez J."/>
            <person name="Rabbinowitsch E."/>
            <person name="Steffen D."/>
            <person name="Sanders M."/>
            <person name="Ma J."/>
            <person name="Kohara Y."/>
            <person name="Sharp S."/>
            <person name="Simmonds M."/>
            <person name="Spiegler S."/>
            <person name="Tivey A."/>
            <person name="Sugano S."/>
            <person name="White B."/>
            <person name="Walker D."/>
            <person name="Woodward J."/>
            <person name="Winckler T."/>
            <person name="Tanaka Y."/>
            <person name="Shaulsky G."/>
            <person name="Schleicher M."/>
            <person name="Weinstock G."/>
            <person name="Rosenthal A."/>
            <person name="Cox E.C."/>
            <person name="Chisholm R.L."/>
            <person name="Gibbs R."/>
            <person name="Loomis W.F."/>
            <person name="Platzer M."/>
            <person name="Kay R.R."/>
            <person name="Williams J."/>
            <person name="Dear P.H."/>
            <person name="Noegel A.A."/>
            <person name="Barrell B."/>
            <person name="Kuspa A."/>
        </authorList>
    </citation>
    <scope>NUCLEOTIDE SEQUENCE [LARGE SCALE GENOMIC DNA]</scope>
    <source>
        <strain evidence="3 4">AX4</strain>
    </source>
</reference>
<dbReference type="FunCoup" id="Q54SR3">
    <property type="interactions" value="744"/>
</dbReference>
<comment type="caution">
    <text evidence="3">The sequence shown here is derived from an EMBL/GenBank/DDBJ whole genome shotgun (WGS) entry which is preliminary data.</text>
</comment>
<feature type="compositionally biased region" description="Low complexity" evidence="1">
    <location>
        <begin position="149"/>
        <end position="173"/>
    </location>
</feature>
<name>Q54SR3_DICDI</name>
<dbReference type="PaxDb" id="44689-DDB0205309"/>
<protein>
    <submittedName>
        <fullName evidence="3">Uncharacterized protein</fullName>
    </submittedName>
</protein>
<evidence type="ECO:0000313" key="4">
    <source>
        <dbReference type="Proteomes" id="UP000002195"/>
    </source>
</evidence>